<accession>A0A0F9KU60</accession>
<evidence type="ECO:0000313" key="1">
    <source>
        <dbReference type="EMBL" id="KKM85849.1"/>
    </source>
</evidence>
<gene>
    <name evidence="1" type="ORF">LCGC14_1284950</name>
</gene>
<proteinExistence type="predicted"/>
<name>A0A0F9KU60_9ZZZZ</name>
<protein>
    <submittedName>
        <fullName evidence="1">Uncharacterized protein</fullName>
    </submittedName>
</protein>
<dbReference type="AlphaFoldDB" id="A0A0F9KU60"/>
<reference evidence="1" key="1">
    <citation type="journal article" date="2015" name="Nature">
        <title>Complex archaea that bridge the gap between prokaryotes and eukaryotes.</title>
        <authorList>
            <person name="Spang A."/>
            <person name="Saw J.H."/>
            <person name="Jorgensen S.L."/>
            <person name="Zaremba-Niedzwiedzka K."/>
            <person name="Martijn J."/>
            <person name="Lind A.E."/>
            <person name="van Eijk R."/>
            <person name="Schleper C."/>
            <person name="Guy L."/>
            <person name="Ettema T.J."/>
        </authorList>
    </citation>
    <scope>NUCLEOTIDE SEQUENCE</scope>
</reference>
<sequence length="78" mass="8698">MTTEAEFDITQPLSSADIAKLDEVIKMSDDAIPTIKQAIDAGLPVESQLEQVEAARDQAQRLKQAFQPKRTRSRTKAR</sequence>
<dbReference type="EMBL" id="LAZR01007345">
    <property type="protein sequence ID" value="KKM85849.1"/>
    <property type="molecule type" value="Genomic_DNA"/>
</dbReference>
<comment type="caution">
    <text evidence="1">The sequence shown here is derived from an EMBL/GenBank/DDBJ whole genome shotgun (WGS) entry which is preliminary data.</text>
</comment>
<organism evidence="1">
    <name type="scientific">marine sediment metagenome</name>
    <dbReference type="NCBI Taxonomy" id="412755"/>
    <lineage>
        <taxon>unclassified sequences</taxon>
        <taxon>metagenomes</taxon>
        <taxon>ecological metagenomes</taxon>
    </lineage>
</organism>